<dbReference type="InParanoid" id="D7FRF8"/>
<dbReference type="InterPro" id="IPR002925">
    <property type="entry name" value="Dienelactn_hydro"/>
</dbReference>
<dbReference type="InterPro" id="IPR029058">
    <property type="entry name" value="AB_hydrolase_fold"/>
</dbReference>
<dbReference type="SUPFAM" id="SSF53474">
    <property type="entry name" value="alpha/beta-Hydrolases"/>
    <property type="match status" value="1"/>
</dbReference>
<proteinExistence type="predicted"/>
<evidence type="ECO:0000259" key="1">
    <source>
        <dbReference type="Pfam" id="PF01738"/>
    </source>
</evidence>
<reference evidence="2 3" key="1">
    <citation type="journal article" date="2010" name="Nature">
        <title>The Ectocarpus genome and the independent evolution of multicellularity in brown algae.</title>
        <authorList>
            <person name="Cock J.M."/>
            <person name="Sterck L."/>
            <person name="Rouze P."/>
            <person name="Scornet D."/>
            <person name="Allen A.E."/>
            <person name="Amoutzias G."/>
            <person name="Anthouard V."/>
            <person name="Artiguenave F."/>
            <person name="Aury J.M."/>
            <person name="Badger J.H."/>
            <person name="Beszteri B."/>
            <person name="Billiau K."/>
            <person name="Bonnet E."/>
            <person name="Bothwell J.H."/>
            <person name="Bowler C."/>
            <person name="Boyen C."/>
            <person name="Brownlee C."/>
            <person name="Carrano C.J."/>
            <person name="Charrier B."/>
            <person name="Cho G.Y."/>
            <person name="Coelho S.M."/>
            <person name="Collen J."/>
            <person name="Corre E."/>
            <person name="Da Silva C."/>
            <person name="Delage L."/>
            <person name="Delaroque N."/>
            <person name="Dittami S.M."/>
            <person name="Doulbeau S."/>
            <person name="Elias M."/>
            <person name="Farnham G."/>
            <person name="Gachon C.M."/>
            <person name="Gschloessl B."/>
            <person name="Heesch S."/>
            <person name="Jabbari K."/>
            <person name="Jubin C."/>
            <person name="Kawai H."/>
            <person name="Kimura K."/>
            <person name="Kloareg B."/>
            <person name="Kupper F.C."/>
            <person name="Lang D."/>
            <person name="Le Bail A."/>
            <person name="Leblanc C."/>
            <person name="Lerouge P."/>
            <person name="Lohr M."/>
            <person name="Lopez P.J."/>
            <person name="Martens C."/>
            <person name="Maumus F."/>
            <person name="Michel G."/>
            <person name="Miranda-Saavedra D."/>
            <person name="Morales J."/>
            <person name="Moreau H."/>
            <person name="Motomura T."/>
            <person name="Nagasato C."/>
            <person name="Napoli C.A."/>
            <person name="Nelson D.R."/>
            <person name="Nyvall-Collen P."/>
            <person name="Peters A.F."/>
            <person name="Pommier C."/>
            <person name="Potin P."/>
            <person name="Poulain J."/>
            <person name="Quesneville H."/>
            <person name="Read B."/>
            <person name="Rensing S.A."/>
            <person name="Ritter A."/>
            <person name="Rousvoal S."/>
            <person name="Samanta M."/>
            <person name="Samson G."/>
            <person name="Schroeder D.C."/>
            <person name="Segurens B."/>
            <person name="Strittmatter M."/>
            <person name="Tonon T."/>
            <person name="Tregear J.W."/>
            <person name="Valentin K."/>
            <person name="von Dassow P."/>
            <person name="Yamagishi T."/>
            <person name="Van de Peer Y."/>
            <person name="Wincker P."/>
        </authorList>
    </citation>
    <scope>NUCLEOTIDE SEQUENCE [LARGE SCALE GENOMIC DNA]</scope>
    <source>
        <strain evidence="3">Ec32 / CCAP1310/4</strain>
    </source>
</reference>
<evidence type="ECO:0000313" key="3">
    <source>
        <dbReference type="Proteomes" id="UP000002630"/>
    </source>
</evidence>
<dbReference type="EMBL" id="FN649731">
    <property type="protein sequence ID" value="CBJ30749.1"/>
    <property type="molecule type" value="Genomic_DNA"/>
</dbReference>
<organism evidence="2 3">
    <name type="scientific">Ectocarpus siliculosus</name>
    <name type="common">Brown alga</name>
    <name type="synonym">Conferva siliculosa</name>
    <dbReference type="NCBI Taxonomy" id="2880"/>
    <lineage>
        <taxon>Eukaryota</taxon>
        <taxon>Sar</taxon>
        <taxon>Stramenopiles</taxon>
        <taxon>Ochrophyta</taxon>
        <taxon>PX clade</taxon>
        <taxon>Phaeophyceae</taxon>
        <taxon>Ectocarpales</taxon>
        <taxon>Ectocarpaceae</taxon>
        <taxon>Ectocarpus</taxon>
    </lineage>
</organism>
<name>D7FRF8_ECTSI</name>
<dbReference type="GO" id="GO:0016787">
    <property type="term" value="F:hydrolase activity"/>
    <property type="evidence" value="ECO:0007669"/>
    <property type="project" value="InterPro"/>
</dbReference>
<sequence>MASAACCAAGPPVACDYTPKGTISKIGDVDTYFVGSGPKALVVVYDIFGFSPQLKQVCDMFAAAGFNVAMPDFCKGNPWPLENFPPKDRSELGAWFGTTGKWETSIRPTFIPAVAHMKEHRGAEVVGVTGFCWGGMIAMKAASLDPDAEGGVKAGGTVHPAMLSAELAQDVKVPVLIMPSGEDPDHLPVKEVLDKKPFGDKCQYRRFDDMHHGFCAARGDWANAVQATRAAEAIDAFVKFYTANL</sequence>
<dbReference type="PANTHER" id="PTHR47668">
    <property type="entry name" value="DIENELACTONE HYDROLASE FAMILY PROTEIN (AFU_ORTHOLOGUE AFUA_6G01940)"/>
    <property type="match status" value="1"/>
</dbReference>
<evidence type="ECO:0000313" key="2">
    <source>
        <dbReference type="EMBL" id="CBJ30749.1"/>
    </source>
</evidence>
<dbReference type="EMBL" id="FN648392">
    <property type="protein sequence ID" value="CBJ30749.1"/>
    <property type="molecule type" value="Genomic_DNA"/>
</dbReference>
<dbReference type="PANTHER" id="PTHR47668:SF1">
    <property type="entry name" value="DIENELACTONE HYDROLASE DOMAIN-CONTAINING PROTEIN-RELATED"/>
    <property type="match status" value="1"/>
</dbReference>
<feature type="domain" description="Dienelactone hydrolase" evidence="1">
    <location>
        <begin position="39"/>
        <end position="239"/>
    </location>
</feature>
<dbReference type="Pfam" id="PF01738">
    <property type="entry name" value="DLH"/>
    <property type="match status" value="1"/>
</dbReference>
<protein>
    <recommendedName>
        <fullName evidence="1">Dienelactone hydrolase domain-containing protein</fullName>
    </recommendedName>
</protein>
<dbReference type="OMA" id="WGGKIAC"/>
<dbReference type="STRING" id="2880.D7FRF8"/>
<dbReference type="Gene3D" id="3.40.50.1820">
    <property type="entry name" value="alpha/beta hydrolase"/>
    <property type="match status" value="1"/>
</dbReference>
<dbReference type="OrthoDB" id="17560at2759"/>
<dbReference type="eggNOG" id="KOG3043">
    <property type="taxonomic scope" value="Eukaryota"/>
</dbReference>
<dbReference type="AlphaFoldDB" id="D7FRF8"/>
<dbReference type="Proteomes" id="UP000002630">
    <property type="component" value="Linkage Group LG06"/>
</dbReference>
<keyword evidence="3" id="KW-1185">Reference proteome</keyword>
<gene>
    <name evidence="2" type="ORF">Esi_0214_0012</name>
</gene>
<accession>D7FRF8</accession>